<dbReference type="EMBL" id="BARV01019258">
    <property type="protein sequence ID" value="GAI28951.1"/>
    <property type="molecule type" value="Genomic_DNA"/>
</dbReference>
<evidence type="ECO:0000256" key="1">
    <source>
        <dbReference type="SAM" id="MobiDB-lite"/>
    </source>
</evidence>
<sequence>MRLPSYAPDDGQRGGGAENIAPDSKACYNSWTTDNKVAAMTDSPVLVLNQSYEPLNLCRTRRAIVLIFRGKAEVLENSRG</sequence>
<organism evidence="2">
    <name type="scientific">marine sediment metagenome</name>
    <dbReference type="NCBI Taxonomy" id="412755"/>
    <lineage>
        <taxon>unclassified sequences</taxon>
        <taxon>metagenomes</taxon>
        <taxon>ecological metagenomes</taxon>
    </lineage>
</organism>
<reference evidence="2" key="1">
    <citation type="journal article" date="2014" name="Front. Microbiol.">
        <title>High frequency of phylogenetically diverse reductive dehalogenase-homologous genes in deep subseafloor sedimentary metagenomes.</title>
        <authorList>
            <person name="Kawai M."/>
            <person name="Futagami T."/>
            <person name="Toyoda A."/>
            <person name="Takaki Y."/>
            <person name="Nishi S."/>
            <person name="Hori S."/>
            <person name="Arai W."/>
            <person name="Tsubouchi T."/>
            <person name="Morono Y."/>
            <person name="Uchiyama I."/>
            <person name="Ito T."/>
            <person name="Fujiyama A."/>
            <person name="Inagaki F."/>
            <person name="Takami H."/>
        </authorList>
    </citation>
    <scope>NUCLEOTIDE SEQUENCE</scope>
    <source>
        <strain evidence="2">Expedition CK06-06</strain>
    </source>
</reference>
<protein>
    <submittedName>
        <fullName evidence="2">Uncharacterized protein</fullName>
    </submittedName>
</protein>
<feature type="region of interest" description="Disordered" evidence="1">
    <location>
        <begin position="1"/>
        <end position="21"/>
    </location>
</feature>
<comment type="caution">
    <text evidence="2">The sequence shown here is derived from an EMBL/GenBank/DDBJ whole genome shotgun (WGS) entry which is preliminary data.</text>
</comment>
<gene>
    <name evidence="2" type="ORF">S06H3_32391</name>
</gene>
<name>X1NFI4_9ZZZZ</name>
<accession>X1NFI4</accession>
<dbReference type="AlphaFoldDB" id="X1NFI4"/>
<proteinExistence type="predicted"/>
<evidence type="ECO:0000313" key="2">
    <source>
        <dbReference type="EMBL" id="GAI28951.1"/>
    </source>
</evidence>